<dbReference type="HAMAP" id="MF_01394">
    <property type="entry name" value="NDH1_NuoA"/>
    <property type="match status" value="1"/>
</dbReference>
<evidence type="ECO:0000256" key="3">
    <source>
        <dbReference type="ARBA" id="ARBA00022448"/>
    </source>
</evidence>
<dbReference type="InterPro" id="IPR038430">
    <property type="entry name" value="NDAH_ubi_oxred_su3_sf"/>
</dbReference>
<dbReference type="Gene3D" id="1.20.58.1610">
    <property type="entry name" value="NADH:ubiquinone/plastoquinone oxidoreductase, chain 3"/>
    <property type="match status" value="1"/>
</dbReference>
<dbReference type="EC" id="7.1.1.-" evidence="7"/>
<keyword evidence="7 8" id="KW-0874">Quinone</keyword>
<proteinExistence type="inferred from homology"/>
<dbReference type="PANTHER" id="PTHR11058">
    <property type="entry name" value="NADH-UBIQUINONE OXIDOREDUCTASE CHAIN 3"/>
    <property type="match status" value="1"/>
</dbReference>
<dbReference type="GO" id="GO:0005886">
    <property type="term" value="C:plasma membrane"/>
    <property type="evidence" value="ECO:0007669"/>
    <property type="project" value="UniProtKB-SubCell"/>
</dbReference>
<keyword evidence="7" id="KW-1003">Cell membrane</keyword>
<dbReference type="GO" id="GO:0030964">
    <property type="term" value="C:NADH dehydrogenase complex"/>
    <property type="evidence" value="ECO:0007669"/>
    <property type="project" value="TreeGrafter"/>
</dbReference>
<dbReference type="OrthoDB" id="9791970at2"/>
<keyword evidence="5 7" id="KW-1133">Transmembrane helix</keyword>
<keyword evidence="7" id="KW-1278">Translocase</keyword>
<accession>E4RVH7</accession>
<dbReference type="eggNOG" id="COG0838">
    <property type="taxonomic scope" value="Bacteria"/>
</dbReference>
<keyword evidence="6 7" id="KW-0472">Membrane</keyword>
<feature type="transmembrane region" description="Helical" evidence="7">
    <location>
        <begin position="60"/>
        <end position="78"/>
    </location>
</feature>
<evidence type="ECO:0000256" key="7">
    <source>
        <dbReference type="HAMAP-Rule" id="MF_01394"/>
    </source>
</evidence>
<dbReference type="HOGENOM" id="CLU_119549_1_0_10"/>
<dbReference type="STRING" id="649349.Lbys_1322"/>
<name>E4RVH7_LEAB4</name>
<dbReference type="GO" id="GO:0008137">
    <property type="term" value="F:NADH dehydrogenase (ubiquinone) activity"/>
    <property type="evidence" value="ECO:0007669"/>
    <property type="project" value="InterPro"/>
</dbReference>
<dbReference type="InterPro" id="IPR000440">
    <property type="entry name" value="NADH_UbQ/plastoQ_OxRdtase_su3"/>
</dbReference>
<dbReference type="SUPFAM" id="SSF103473">
    <property type="entry name" value="MFS general substrate transporter"/>
    <property type="match status" value="1"/>
</dbReference>
<evidence type="ECO:0000256" key="2">
    <source>
        <dbReference type="ARBA" id="ARBA00008472"/>
    </source>
</evidence>
<dbReference type="AlphaFoldDB" id="E4RVH7"/>
<keyword evidence="9" id="KW-0560">Oxidoreductase</keyword>
<dbReference type="InterPro" id="IPR023043">
    <property type="entry name" value="NAD(P)H_OxRDtase_bac/plastid"/>
</dbReference>
<dbReference type="KEGG" id="lby:Lbys_1322"/>
<dbReference type="RefSeq" id="WP_013408090.1">
    <property type="nucleotide sequence ID" value="NC_014655.1"/>
</dbReference>
<keyword evidence="10" id="KW-1185">Reference proteome</keyword>
<keyword evidence="7 8" id="KW-0520">NAD</keyword>
<dbReference type="Proteomes" id="UP000007435">
    <property type="component" value="Chromosome"/>
</dbReference>
<feature type="transmembrane region" description="Helical" evidence="7">
    <location>
        <begin position="6"/>
        <end position="29"/>
    </location>
</feature>
<feature type="transmembrane region" description="Helical" evidence="7">
    <location>
        <begin position="98"/>
        <end position="120"/>
    </location>
</feature>
<dbReference type="EMBL" id="CP002305">
    <property type="protein sequence ID" value="ADQ17041.1"/>
    <property type="molecule type" value="Genomic_DNA"/>
</dbReference>
<organism evidence="9 10">
    <name type="scientific">Leadbetterella byssophila (strain DSM 17132 / JCM 16389 / KACC 11308 / NBRC 106382 / 4M15)</name>
    <dbReference type="NCBI Taxonomy" id="649349"/>
    <lineage>
        <taxon>Bacteria</taxon>
        <taxon>Pseudomonadati</taxon>
        <taxon>Bacteroidota</taxon>
        <taxon>Cytophagia</taxon>
        <taxon>Cytophagales</taxon>
        <taxon>Leadbetterellaceae</taxon>
        <taxon>Leadbetterella</taxon>
    </lineage>
</organism>
<dbReference type="PANTHER" id="PTHR11058:SF9">
    <property type="entry name" value="NADH-UBIQUINONE OXIDOREDUCTASE CHAIN 3"/>
    <property type="match status" value="1"/>
</dbReference>
<comment type="catalytic activity">
    <reaction evidence="7 8">
        <text>a quinone + NADH + 5 H(+)(in) = a quinol + NAD(+) + 4 H(+)(out)</text>
        <dbReference type="Rhea" id="RHEA:57888"/>
        <dbReference type="ChEBI" id="CHEBI:15378"/>
        <dbReference type="ChEBI" id="CHEBI:24646"/>
        <dbReference type="ChEBI" id="CHEBI:57540"/>
        <dbReference type="ChEBI" id="CHEBI:57945"/>
        <dbReference type="ChEBI" id="CHEBI:132124"/>
    </reaction>
</comment>
<evidence type="ECO:0000256" key="4">
    <source>
        <dbReference type="ARBA" id="ARBA00022692"/>
    </source>
</evidence>
<comment type="function">
    <text evidence="7">NDH-1 shuttles electrons from NADH, via FMN and iron-sulfur (Fe-S) centers, to quinones in the respiratory chain. The immediate electron acceptor for the enzyme in this species is believed to be a menaquinone. Couples the redox reaction to proton translocation (for every two electrons transferred, four hydrogen ions are translocated across the cytoplasmic membrane), and thus conserves the redox energy in a proton gradient.</text>
</comment>
<comment type="subunit">
    <text evidence="7">NDH-1 is composed of 14 different subunits. Subunits NuoA, H, J, K, L, M, N constitute the membrane sector of the complex.</text>
</comment>
<evidence type="ECO:0000256" key="5">
    <source>
        <dbReference type="ARBA" id="ARBA00022989"/>
    </source>
</evidence>
<gene>
    <name evidence="7" type="primary">nuoA</name>
    <name evidence="9" type="ordered locus">Lbys_1322</name>
</gene>
<evidence type="ECO:0000313" key="10">
    <source>
        <dbReference type="Proteomes" id="UP000007435"/>
    </source>
</evidence>
<comment type="similarity">
    <text evidence="2 7 8">Belongs to the complex I subunit 3 family.</text>
</comment>
<keyword evidence="7" id="KW-0997">Cell inner membrane</keyword>
<dbReference type="Pfam" id="PF00507">
    <property type="entry name" value="Oxidored_q4"/>
    <property type="match status" value="1"/>
</dbReference>
<keyword evidence="3 7" id="KW-0813">Transport</keyword>
<dbReference type="GO" id="GO:0050136">
    <property type="term" value="F:NADH dehydrogenase (quinone) (non-electrogenic) activity"/>
    <property type="evidence" value="ECO:0007669"/>
    <property type="project" value="UniProtKB-UniRule"/>
</dbReference>
<keyword evidence="4 7" id="KW-0812">Transmembrane</keyword>
<evidence type="ECO:0000313" key="9">
    <source>
        <dbReference type="EMBL" id="ADQ17041.1"/>
    </source>
</evidence>
<reference evidence="9 10" key="2">
    <citation type="journal article" date="2011" name="Stand. Genomic Sci.">
        <title>Complete genome sequence of Leadbetterella byssophila type strain (4M15).</title>
        <authorList>
            <person name="Abt B."/>
            <person name="Teshima H."/>
            <person name="Lucas S."/>
            <person name="Lapidus A."/>
            <person name="Del Rio T.G."/>
            <person name="Nolan M."/>
            <person name="Tice H."/>
            <person name="Cheng J.F."/>
            <person name="Pitluck S."/>
            <person name="Liolios K."/>
            <person name="Pagani I."/>
            <person name="Ivanova N."/>
            <person name="Mavromatis K."/>
            <person name="Pati A."/>
            <person name="Tapia R."/>
            <person name="Han C."/>
            <person name="Goodwin L."/>
            <person name="Chen A."/>
            <person name="Palaniappan K."/>
            <person name="Land M."/>
            <person name="Hauser L."/>
            <person name="Chang Y.J."/>
            <person name="Jeffries C.D."/>
            <person name="Rohde M."/>
            <person name="Goker M."/>
            <person name="Tindall B.J."/>
            <person name="Detter J.C."/>
            <person name="Woyke T."/>
            <person name="Bristow J."/>
            <person name="Eisen J.A."/>
            <person name="Markowitz V."/>
            <person name="Hugenholtz P."/>
            <person name="Klenk H.P."/>
            <person name="Kyrpides N.C."/>
        </authorList>
    </citation>
    <scope>NUCLEOTIDE SEQUENCE [LARGE SCALE GENOMIC DNA]</scope>
    <source>
        <strain evidence="10">DSM 17132 / JCM 16389 / KACC 11308 / NBRC 106382 / 4M15</strain>
    </source>
</reference>
<dbReference type="GO" id="GO:0048038">
    <property type="term" value="F:quinone binding"/>
    <property type="evidence" value="ECO:0007669"/>
    <property type="project" value="UniProtKB-KW"/>
</dbReference>
<evidence type="ECO:0000256" key="6">
    <source>
        <dbReference type="ARBA" id="ARBA00023136"/>
    </source>
</evidence>
<reference key="1">
    <citation type="submission" date="2010-11" db="EMBL/GenBank/DDBJ databases">
        <title>The complete genome of Leadbetterella byssophila DSM 17132.</title>
        <authorList>
            <consortium name="US DOE Joint Genome Institute (JGI-PGF)"/>
            <person name="Lucas S."/>
            <person name="Copeland A."/>
            <person name="Lapidus A."/>
            <person name="Glavina del Rio T."/>
            <person name="Dalin E."/>
            <person name="Tice H."/>
            <person name="Bruce D."/>
            <person name="Goodwin L."/>
            <person name="Pitluck S."/>
            <person name="Kyrpides N."/>
            <person name="Mavromatis K."/>
            <person name="Ivanova N."/>
            <person name="Teshima H."/>
            <person name="Brettin T."/>
            <person name="Detter J.C."/>
            <person name="Han C."/>
            <person name="Tapia R."/>
            <person name="Land M."/>
            <person name="Hauser L."/>
            <person name="Markowitz V."/>
            <person name="Cheng J.-F."/>
            <person name="Hugenholtz P."/>
            <person name="Woyke T."/>
            <person name="Wu D."/>
            <person name="Tindall B."/>
            <person name="Pomrenke H.G."/>
            <person name="Brambilla E."/>
            <person name="Klenk H.-P."/>
            <person name="Eisen J.A."/>
        </authorList>
    </citation>
    <scope>NUCLEOTIDE SEQUENCE [LARGE SCALE GENOMIC DNA]</scope>
    <source>
        <strain>DSM 17132</strain>
    </source>
</reference>
<evidence type="ECO:0000256" key="1">
    <source>
        <dbReference type="ARBA" id="ARBA00004141"/>
    </source>
</evidence>
<comment type="subcellular location">
    <subcellularLocation>
        <location evidence="7">Cell inner membrane</location>
        <topology evidence="7">Multi-pass membrane protein</topology>
    </subcellularLocation>
    <subcellularLocation>
        <location evidence="8">Cell membrane</location>
        <topology evidence="8">Multi-pass membrane protein</topology>
    </subcellularLocation>
    <subcellularLocation>
        <location evidence="1">Membrane</location>
        <topology evidence="1">Multi-pass membrane protein</topology>
    </subcellularLocation>
</comment>
<protein>
    <recommendedName>
        <fullName evidence="7">NADH-quinone oxidoreductase subunit A</fullName>
        <ecNumber evidence="7">7.1.1.-</ecNumber>
    </recommendedName>
    <alternativeName>
        <fullName evidence="7">NADH dehydrogenase I subunit A</fullName>
    </alternativeName>
    <alternativeName>
        <fullName evidence="7">NDH-1 subunit A</fullName>
    </alternativeName>
    <alternativeName>
        <fullName evidence="7">NUO1</fullName>
    </alternativeName>
</protein>
<dbReference type="InterPro" id="IPR036259">
    <property type="entry name" value="MFS_trans_sf"/>
</dbReference>
<evidence type="ECO:0000256" key="8">
    <source>
        <dbReference type="RuleBase" id="RU003639"/>
    </source>
</evidence>
<sequence length="157" mass="17898">MISEFGYLLLFILAAILLVLLVLGIARLLRPNRPSEEKNEVYESGELPVGDARVSFNIRYYIVGIIFLLFEVELVLLFPWSTVFGDVNQLNDMGVKWLWFAGFEILLFIGLLALGLVYVWKEGLLDWVMPAPENEEVNSPVPGDLYEALNQKYARKS</sequence>